<dbReference type="GO" id="GO:0016853">
    <property type="term" value="F:isomerase activity"/>
    <property type="evidence" value="ECO:0007669"/>
    <property type="project" value="UniProtKB-KW"/>
</dbReference>
<organism evidence="5 6">
    <name type="scientific">Egibacter rhizosphaerae</name>
    <dbReference type="NCBI Taxonomy" id="1670831"/>
    <lineage>
        <taxon>Bacteria</taxon>
        <taxon>Bacillati</taxon>
        <taxon>Actinomycetota</taxon>
        <taxon>Nitriliruptoria</taxon>
        <taxon>Egibacterales</taxon>
        <taxon>Egibacteraceae</taxon>
        <taxon>Egibacter</taxon>
    </lineage>
</organism>
<accession>A0A411YG45</accession>
<dbReference type="GO" id="GO:0046872">
    <property type="term" value="F:metal ion binding"/>
    <property type="evidence" value="ECO:0007669"/>
    <property type="project" value="UniProtKB-KW"/>
</dbReference>
<evidence type="ECO:0000313" key="5">
    <source>
        <dbReference type="EMBL" id="QBI20200.1"/>
    </source>
</evidence>
<dbReference type="EMBL" id="CP036402">
    <property type="protein sequence ID" value="QBI20200.1"/>
    <property type="molecule type" value="Genomic_DNA"/>
</dbReference>
<dbReference type="InterPro" id="IPR013022">
    <property type="entry name" value="Xyl_isomerase-like_TIM-brl"/>
</dbReference>
<dbReference type="AlphaFoldDB" id="A0A411YG45"/>
<dbReference type="SUPFAM" id="SSF51658">
    <property type="entry name" value="Xylose isomerase-like"/>
    <property type="match status" value="1"/>
</dbReference>
<dbReference type="PANTHER" id="PTHR30268:SF0">
    <property type="entry name" value="L-RHAMNOSE ISOMERASE"/>
    <property type="match status" value="1"/>
</dbReference>
<protein>
    <submittedName>
        <fullName evidence="5">Sugar isomerase</fullName>
    </submittedName>
</protein>
<evidence type="ECO:0000259" key="4">
    <source>
        <dbReference type="Pfam" id="PF01261"/>
    </source>
</evidence>
<dbReference type="InterPro" id="IPR036237">
    <property type="entry name" value="Xyl_isomerase-like_sf"/>
</dbReference>
<dbReference type="Gene3D" id="3.20.20.150">
    <property type="entry name" value="Divalent-metal-dependent TIM barrel enzymes"/>
    <property type="match status" value="1"/>
</dbReference>
<dbReference type="KEGG" id="erz:ER308_11905"/>
<reference evidence="5 6" key="1">
    <citation type="submission" date="2019-01" db="EMBL/GenBank/DDBJ databases">
        <title>Egibacter rhizosphaerae EGI 80759T.</title>
        <authorList>
            <person name="Chen D.-D."/>
            <person name="Tian Y."/>
            <person name="Jiao J.-Y."/>
            <person name="Zhang X.-T."/>
            <person name="Zhang Y.-G."/>
            <person name="Zhang Y."/>
            <person name="Xiao M."/>
            <person name="Shu W.-S."/>
            <person name="Li W.-J."/>
        </authorList>
    </citation>
    <scope>NUCLEOTIDE SEQUENCE [LARGE SCALE GENOMIC DNA]</scope>
    <source>
        <strain evidence="5 6">EGI 80759</strain>
    </source>
</reference>
<dbReference type="Proteomes" id="UP000291469">
    <property type="component" value="Chromosome"/>
</dbReference>
<dbReference type="OrthoDB" id="5174871at2"/>
<dbReference type="RefSeq" id="WP_131155197.1">
    <property type="nucleotide sequence ID" value="NZ_CP036402.1"/>
</dbReference>
<keyword evidence="6" id="KW-1185">Reference proteome</keyword>
<feature type="domain" description="Xylose isomerase-like TIM barrel" evidence="4">
    <location>
        <begin position="107"/>
        <end position="292"/>
    </location>
</feature>
<evidence type="ECO:0000256" key="3">
    <source>
        <dbReference type="ARBA" id="ARBA00023235"/>
    </source>
</evidence>
<dbReference type="InterPro" id="IPR050337">
    <property type="entry name" value="L-rhamnose_isomerase"/>
</dbReference>
<evidence type="ECO:0000256" key="1">
    <source>
        <dbReference type="ARBA" id="ARBA00022723"/>
    </source>
</evidence>
<evidence type="ECO:0000313" key="6">
    <source>
        <dbReference type="Proteomes" id="UP000291469"/>
    </source>
</evidence>
<evidence type="ECO:0000256" key="2">
    <source>
        <dbReference type="ARBA" id="ARBA00023211"/>
    </source>
</evidence>
<dbReference type="Pfam" id="PF01261">
    <property type="entry name" value="AP_endonuc_2"/>
    <property type="match status" value="1"/>
</dbReference>
<keyword evidence="3 5" id="KW-0413">Isomerase</keyword>
<keyword evidence="2" id="KW-0464">Manganese</keyword>
<keyword evidence="1" id="KW-0479">Metal-binding</keyword>
<proteinExistence type="predicted"/>
<name>A0A411YG45_9ACTN</name>
<sequence length="427" mass="45644">MIEPERVEAQNTTLLAGHEADLEAVAACLERRGIDAEVVIGALQAFSAAAPSWALGTGGTRFGRFPTGGEPRTLEEKLEDVAAINAVTGATRSVSLHVPWDLPRDPGAIRERAASLGLAIDAMNSNTFQDNPETTQDGKVSFKHGSFANPDPAVREAAVAHNTAVIDLGVELGSRAITIWLADGINHPGQADLRRQFERVLEGLREVYAHLPPDWELYTEHKPFEPAFYATVNADWGSSLLLAQGLGPQAKCLVDLGHHLPNANIEQIVARLAMVDRLGGFHFNDSKYGDDDLTVGSIDPYQLFLIVRELVAYGGGRMPELAYMIDQSCNVKDPLEDIAQSTVALQHAVGQALLVDGTALAVAQDEGDAAMGEAILQRAFRFDVGPLAAEARRRNGAAIDPVGALRGVGYRRARIAERGAAAVATGL</sequence>
<dbReference type="PANTHER" id="PTHR30268">
    <property type="entry name" value="L-RHAMNOSE ISOMERASE"/>
    <property type="match status" value="1"/>
</dbReference>
<gene>
    <name evidence="5" type="ORF">ER308_11905</name>
</gene>